<comment type="similarity">
    <text evidence="2">Belongs to the HAM1 NTPase family.</text>
</comment>
<gene>
    <name evidence="17" type="ORF">LCGC14_1991250</name>
</gene>
<dbReference type="PANTHER" id="PTHR11067:SF9">
    <property type="entry name" value="INOSINE TRIPHOSPHATE PYROPHOSPHATASE"/>
    <property type="match status" value="1"/>
</dbReference>
<keyword evidence="4" id="KW-0479">Metal-binding</keyword>
<dbReference type="AlphaFoldDB" id="A0A0F9HJE3"/>
<dbReference type="GO" id="GO:0009146">
    <property type="term" value="P:purine nucleoside triphosphate catabolic process"/>
    <property type="evidence" value="ECO:0007669"/>
    <property type="project" value="UniProtKB-ARBA"/>
</dbReference>
<dbReference type="GO" id="GO:0035870">
    <property type="term" value="F:dITP diphosphatase activity"/>
    <property type="evidence" value="ECO:0007669"/>
    <property type="project" value="UniProtKB-ARBA"/>
</dbReference>
<dbReference type="Gene3D" id="3.90.950.10">
    <property type="match status" value="1"/>
</dbReference>
<comment type="cofactor">
    <cofactor evidence="1">
        <name>Mg(2+)</name>
        <dbReference type="ChEBI" id="CHEBI:18420"/>
    </cofactor>
</comment>
<proteinExistence type="inferred from homology"/>
<dbReference type="GO" id="GO:0036222">
    <property type="term" value="F:XTP diphosphatase activity"/>
    <property type="evidence" value="ECO:0007669"/>
    <property type="project" value="UniProtKB-ARBA"/>
</dbReference>
<evidence type="ECO:0000256" key="5">
    <source>
        <dbReference type="ARBA" id="ARBA00022741"/>
    </source>
</evidence>
<accession>A0A0F9HJE3</accession>
<comment type="catalytic activity">
    <reaction evidence="9">
        <text>dITP + H2O = dIMP + diphosphate + H(+)</text>
        <dbReference type="Rhea" id="RHEA:28342"/>
        <dbReference type="ChEBI" id="CHEBI:15377"/>
        <dbReference type="ChEBI" id="CHEBI:15378"/>
        <dbReference type="ChEBI" id="CHEBI:33019"/>
        <dbReference type="ChEBI" id="CHEBI:61194"/>
        <dbReference type="ChEBI" id="CHEBI:61382"/>
        <dbReference type="EC" id="3.6.1.66"/>
    </reaction>
</comment>
<evidence type="ECO:0000256" key="14">
    <source>
        <dbReference type="ARBA" id="ARBA00078805"/>
    </source>
</evidence>
<keyword evidence="8" id="KW-0546">Nucleotide metabolism</keyword>
<dbReference type="NCBIfam" id="TIGR00042">
    <property type="entry name" value="RdgB/HAM1 family non-canonical purine NTP pyrophosphatase"/>
    <property type="match status" value="1"/>
</dbReference>
<dbReference type="NCBIfam" id="NF011398">
    <property type="entry name" value="PRK14823.1"/>
    <property type="match status" value="1"/>
</dbReference>
<dbReference type="GO" id="GO:0005829">
    <property type="term" value="C:cytosol"/>
    <property type="evidence" value="ECO:0007669"/>
    <property type="project" value="TreeGrafter"/>
</dbReference>
<evidence type="ECO:0000256" key="12">
    <source>
        <dbReference type="ARBA" id="ARBA00071289"/>
    </source>
</evidence>
<dbReference type="GO" id="GO:0017111">
    <property type="term" value="F:ribonucleoside triphosphate phosphatase activity"/>
    <property type="evidence" value="ECO:0007669"/>
    <property type="project" value="InterPro"/>
</dbReference>
<evidence type="ECO:0000256" key="11">
    <source>
        <dbReference type="ARBA" id="ARBA00066468"/>
    </source>
</evidence>
<protein>
    <recommendedName>
        <fullName evidence="12">dITP/XTP pyrophosphatase</fullName>
        <ecNumber evidence="11">3.6.1.66</ecNumber>
    </recommendedName>
    <alternativeName>
        <fullName evidence="13">Non-canonical purine NTP pyrophosphatase</fullName>
    </alternativeName>
    <alternativeName>
        <fullName evidence="14">Non-standard purine NTP pyrophosphatase</fullName>
    </alternativeName>
    <alternativeName>
        <fullName evidence="16">Nucleoside-triphosphate diphosphatase</fullName>
    </alternativeName>
    <alternativeName>
        <fullName evidence="15">Nucleoside-triphosphate pyrophosphatase</fullName>
    </alternativeName>
</protein>
<evidence type="ECO:0000256" key="8">
    <source>
        <dbReference type="ARBA" id="ARBA00023080"/>
    </source>
</evidence>
<evidence type="ECO:0000256" key="10">
    <source>
        <dbReference type="ARBA" id="ARBA00052017"/>
    </source>
</evidence>
<name>A0A0F9HJE3_9ZZZZ</name>
<dbReference type="PANTHER" id="PTHR11067">
    <property type="entry name" value="INOSINE TRIPHOSPHATE PYROPHOSPHATASE/HAM1 PROTEIN"/>
    <property type="match status" value="1"/>
</dbReference>
<organism evidence="17">
    <name type="scientific">marine sediment metagenome</name>
    <dbReference type="NCBI Taxonomy" id="412755"/>
    <lineage>
        <taxon>unclassified sequences</taxon>
        <taxon>metagenomes</taxon>
        <taxon>ecological metagenomes</taxon>
    </lineage>
</organism>
<dbReference type="GO" id="GO:0046872">
    <property type="term" value="F:metal ion binding"/>
    <property type="evidence" value="ECO:0007669"/>
    <property type="project" value="UniProtKB-KW"/>
</dbReference>
<evidence type="ECO:0000256" key="3">
    <source>
        <dbReference type="ARBA" id="ARBA00011738"/>
    </source>
</evidence>
<dbReference type="SUPFAM" id="SSF52972">
    <property type="entry name" value="ITPase-like"/>
    <property type="match status" value="1"/>
</dbReference>
<evidence type="ECO:0000256" key="13">
    <source>
        <dbReference type="ARBA" id="ARBA00075987"/>
    </source>
</evidence>
<dbReference type="EC" id="3.6.1.66" evidence="11"/>
<keyword evidence="7" id="KW-0460">Magnesium</keyword>
<evidence type="ECO:0000256" key="16">
    <source>
        <dbReference type="ARBA" id="ARBA00083635"/>
    </source>
</evidence>
<evidence type="ECO:0000256" key="7">
    <source>
        <dbReference type="ARBA" id="ARBA00022842"/>
    </source>
</evidence>
<dbReference type="InterPro" id="IPR020922">
    <property type="entry name" value="dITP/XTP_pyrophosphatase"/>
</dbReference>
<dbReference type="GO" id="GO:0036220">
    <property type="term" value="F:ITP diphosphatase activity"/>
    <property type="evidence" value="ECO:0007669"/>
    <property type="project" value="UniProtKB-EC"/>
</dbReference>
<evidence type="ECO:0000256" key="2">
    <source>
        <dbReference type="ARBA" id="ARBA00008023"/>
    </source>
</evidence>
<dbReference type="GO" id="GO:0000166">
    <property type="term" value="F:nucleotide binding"/>
    <property type="evidence" value="ECO:0007669"/>
    <property type="project" value="UniProtKB-KW"/>
</dbReference>
<keyword evidence="6" id="KW-0378">Hydrolase</keyword>
<evidence type="ECO:0000256" key="1">
    <source>
        <dbReference type="ARBA" id="ARBA00001946"/>
    </source>
</evidence>
<comment type="caution">
    <text evidence="17">The sequence shown here is derived from an EMBL/GenBank/DDBJ whole genome shotgun (WGS) entry which is preliminary data.</text>
</comment>
<evidence type="ECO:0000256" key="9">
    <source>
        <dbReference type="ARBA" id="ARBA00051875"/>
    </source>
</evidence>
<dbReference type="GO" id="GO:0009117">
    <property type="term" value="P:nucleotide metabolic process"/>
    <property type="evidence" value="ECO:0007669"/>
    <property type="project" value="UniProtKB-KW"/>
</dbReference>
<comment type="catalytic activity">
    <reaction evidence="10">
        <text>XTP + H2O = XMP + diphosphate + H(+)</text>
        <dbReference type="Rhea" id="RHEA:28610"/>
        <dbReference type="ChEBI" id="CHEBI:15377"/>
        <dbReference type="ChEBI" id="CHEBI:15378"/>
        <dbReference type="ChEBI" id="CHEBI:33019"/>
        <dbReference type="ChEBI" id="CHEBI:57464"/>
        <dbReference type="ChEBI" id="CHEBI:61314"/>
        <dbReference type="EC" id="3.6.1.66"/>
    </reaction>
</comment>
<evidence type="ECO:0000256" key="15">
    <source>
        <dbReference type="ARBA" id="ARBA00083186"/>
    </source>
</evidence>
<sequence length="194" mass="21506">MKLVFATHNENKFAEVKVLMPSHIQLVSLTDIGCTEDIPETGSTLKANAQIKADYVTEKFNLSCFADDTGLLVNALNDAPGVYSARYAGEQKSAEDNMNKLLMALKGQSDRKARFSTVIALNLNDERYSFEGTVEGEIVHQKKGAGGFGYDPIFRPDGYDKTFVELPLETKNKIGHRGKAILLLIRFLENSKSR</sequence>
<dbReference type="InterPro" id="IPR002637">
    <property type="entry name" value="RdgB/HAM1"/>
</dbReference>
<evidence type="ECO:0000256" key="6">
    <source>
        <dbReference type="ARBA" id="ARBA00022801"/>
    </source>
</evidence>
<evidence type="ECO:0000313" key="17">
    <source>
        <dbReference type="EMBL" id="KKL81790.1"/>
    </source>
</evidence>
<evidence type="ECO:0000256" key="4">
    <source>
        <dbReference type="ARBA" id="ARBA00022723"/>
    </source>
</evidence>
<dbReference type="EMBL" id="LAZR01022463">
    <property type="protein sequence ID" value="KKL81790.1"/>
    <property type="molecule type" value="Genomic_DNA"/>
</dbReference>
<dbReference type="FunFam" id="3.90.950.10:FF:000001">
    <property type="entry name" value="dITP/XTP pyrophosphatase"/>
    <property type="match status" value="1"/>
</dbReference>
<keyword evidence="5" id="KW-0547">Nucleotide-binding</keyword>
<dbReference type="InterPro" id="IPR029001">
    <property type="entry name" value="ITPase-like_fam"/>
</dbReference>
<reference evidence="17" key="1">
    <citation type="journal article" date="2015" name="Nature">
        <title>Complex archaea that bridge the gap between prokaryotes and eukaryotes.</title>
        <authorList>
            <person name="Spang A."/>
            <person name="Saw J.H."/>
            <person name="Jorgensen S.L."/>
            <person name="Zaremba-Niedzwiedzka K."/>
            <person name="Martijn J."/>
            <person name="Lind A.E."/>
            <person name="van Eijk R."/>
            <person name="Schleper C."/>
            <person name="Guy L."/>
            <person name="Ettema T.J."/>
        </authorList>
    </citation>
    <scope>NUCLEOTIDE SEQUENCE</scope>
</reference>
<dbReference type="HAMAP" id="MF_01405">
    <property type="entry name" value="Non_canon_purine_NTPase"/>
    <property type="match status" value="1"/>
</dbReference>
<comment type="subunit">
    <text evidence="3">Homodimer.</text>
</comment>
<dbReference type="CDD" id="cd00515">
    <property type="entry name" value="HAM1"/>
    <property type="match status" value="1"/>
</dbReference>
<dbReference type="Pfam" id="PF01725">
    <property type="entry name" value="Ham1p_like"/>
    <property type="match status" value="1"/>
</dbReference>